<keyword evidence="2" id="KW-0378">Hydrolase</keyword>
<gene>
    <name evidence="4" type="ORF">JIN87_18280</name>
</gene>
<comment type="similarity">
    <text evidence="1">Belongs to the glycosyl hydrolase 20 family.</text>
</comment>
<dbReference type="Proteomes" id="UP000617628">
    <property type="component" value="Unassembled WGS sequence"/>
</dbReference>
<evidence type="ECO:0000313" key="5">
    <source>
        <dbReference type="Proteomes" id="UP000617628"/>
    </source>
</evidence>
<dbReference type="GO" id="GO:0004563">
    <property type="term" value="F:beta-N-acetylhexosaminidase activity"/>
    <property type="evidence" value="ECO:0007669"/>
    <property type="project" value="UniProtKB-ARBA"/>
</dbReference>
<evidence type="ECO:0000313" key="4">
    <source>
        <dbReference type="EMBL" id="MBK1878836.1"/>
    </source>
</evidence>
<dbReference type="InterPro" id="IPR038901">
    <property type="entry name" value="HEXDC-like"/>
</dbReference>
<dbReference type="Gene3D" id="3.20.20.80">
    <property type="entry name" value="Glycosidases"/>
    <property type="match status" value="1"/>
</dbReference>
<sequence length="358" mass="40680">MTRFLLLSLLALSFNLPFGSSDELPVRGLSIKCPAAQQVDRFISFVDTELAPRGINLLVLRVDYNFDYQSHPELKAPNPLSLAQVKQLVDMGKRNGIRIIPQINLFGHQSWHSTLGPLLRVYPEFDETPEIELPPEGTYKWPNQDGLYCKSYCPLHPDVHKIVFALVDEITEAFEADAFHAGLDEVFYIGHDQCDRCRGKDVAELFAGEVIKIRDHLAKTNKKLWIWGDRLIDADTTGIGMWEASDSGTHRAIDLIPTDVVICDWHYERAEPTPTYFALKGFNVLACPWDKPAPARQQYEQAIAFRAHSNPKLAERHQGILHTYWSSAKHFMDLYEDPTGATEKQLGPIKVLEEIFPK</sequence>
<feature type="domain" description="Glycoside hydrolase family 20 catalytic" evidence="3">
    <location>
        <begin position="80"/>
        <end position="268"/>
    </location>
</feature>
<evidence type="ECO:0000256" key="2">
    <source>
        <dbReference type="ARBA" id="ARBA00022801"/>
    </source>
</evidence>
<dbReference type="PANTHER" id="PTHR21040:SF8">
    <property type="entry name" value="BCDNA.GH04120"/>
    <property type="match status" value="1"/>
</dbReference>
<proteinExistence type="inferred from homology"/>
<keyword evidence="5" id="KW-1185">Reference proteome</keyword>
<dbReference type="Pfam" id="PF00728">
    <property type="entry name" value="Glyco_hydro_20"/>
    <property type="match status" value="1"/>
</dbReference>
<dbReference type="EMBL" id="JAENIL010000036">
    <property type="protein sequence ID" value="MBK1878836.1"/>
    <property type="molecule type" value="Genomic_DNA"/>
</dbReference>
<dbReference type="PANTHER" id="PTHR21040">
    <property type="entry name" value="BCDNA.GH04120"/>
    <property type="match status" value="1"/>
</dbReference>
<dbReference type="InterPro" id="IPR015883">
    <property type="entry name" value="Glyco_hydro_20_cat"/>
</dbReference>
<dbReference type="SUPFAM" id="SSF51445">
    <property type="entry name" value="(Trans)glycosidases"/>
    <property type="match status" value="1"/>
</dbReference>
<dbReference type="InterPro" id="IPR017853">
    <property type="entry name" value="GH"/>
</dbReference>
<evidence type="ECO:0000256" key="1">
    <source>
        <dbReference type="ARBA" id="ARBA00006285"/>
    </source>
</evidence>
<dbReference type="AlphaFoldDB" id="A0A934S1F2"/>
<dbReference type="GO" id="GO:0005975">
    <property type="term" value="P:carbohydrate metabolic process"/>
    <property type="evidence" value="ECO:0007669"/>
    <property type="project" value="InterPro"/>
</dbReference>
<evidence type="ECO:0000259" key="3">
    <source>
        <dbReference type="Pfam" id="PF00728"/>
    </source>
</evidence>
<reference evidence="4" key="1">
    <citation type="submission" date="2021-01" db="EMBL/GenBank/DDBJ databases">
        <title>Modified the classification status of verrucomicrobia.</title>
        <authorList>
            <person name="Feng X."/>
        </authorList>
    </citation>
    <scope>NUCLEOTIDE SEQUENCE</scope>
    <source>
        <strain evidence="4">KCTC 13126</strain>
    </source>
</reference>
<protein>
    <submittedName>
        <fullName evidence="4">Family 20 glycosylhydrolase</fullName>
    </submittedName>
</protein>
<comment type="caution">
    <text evidence="4">The sequence shown here is derived from an EMBL/GenBank/DDBJ whole genome shotgun (WGS) entry which is preliminary data.</text>
</comment>
<dbReference type="RefSeq" id="WP_200357050.1">
    <property type="nucleotide sequence ID" value="NZ_JAENIL010000036.1"/>
</dbReference>
<accession>A0A934S1F2</accession>
<name>A0A934S1F2_9BACT</name>
<organism evidence="4 5">
    <name type="scientific">Pelagicoccus mobilis</name>
    <dbReference type="NCBI Taxonomy" id="415221"/>
    <lineage>
        <taxon>Bacteria</taxon>
        <taxon>Pseudomonadati</taxon>
        <taxon>Verrucomicrobiota</taxon>
        <taxon>Opitutia</taxon>
        <taxon>Puniceicoccales</taxon>
        <taxon>Pelagicoccaceae</taxon>
        <taxon>Pelagicoccus</taxon>
    </lineage>
</organism>